<sequence>MTSFLLKRKKNRKMNLIFCYYVDRDE</sequence>
<protein>
    <submittedName>
        <fullName evidence="1">Uncharacterized protein</fullName>
    </submittedName>
</protein>
<dbReference type="EMBL" id="GBXM01057965">
    <property type="protein sequence ID" value="JAH50612.1"/>
    <property type="molecule type" value="Transcribed_RNA"/>
</dbReference>
<evidence type="ECO:0000313" key="1">
    <source>
        <dbReference type="EMBL" id="JAH50612.1"/>
    </source>
</evidence>
<name>A0A0E9TB03_ANGAN</name>
<proteinExistence type="predicted"/>
<accession>A0A0E9TB03</accession>
<organism evidence="1">
    <name type="scientific">Anguilla anguilla</name>
    <name type="common">European freshwater eel</name>
    <name type="synonym">Muraena anguilla</name>
    <dbReference type="NCBI Taxonomy" id="7936"/>
    <lineage>
        <taxon>Eukaryota</taxon>
        <taxon>Metazoa</taxon>
        <taxon>Chordata</taxon>
        <taxon>Craniata</taxon>
        <taxon>Vertebrata</taxon>
        <taxon>Euteleostomi</taxon>
        <taxon>Actinopterygii</taxon>
        <taxon>Neopterygii</taxon>
        <taxon>Teleostei</taxon>
        <taxon>Anguilliformes</taxon>
        <taxon>Anguillidae</taxon>
        <taxon>Anguilla</taxon>
    </lineage>
</organism>
<reference evidence="1" key="2">
    <citation type="journal article" date="2015" name="Fish Shellfish Immunol.">
        <title>Early steps in the European eel (Anguilla anguilla)-Vibrio vulnificus interaction in the gills: Role of the RtxA13 toxin.</title>
        <authorList>
            <person name="Callol A."/>
            <person name="Pajuelo D."/>
            <person name="Ebbesson L."/>
            <person name="Teles M."/>
            <person name="MacKenzie S."/>
            <person name="Amaro C."/>
        </authorList>
    </citation>
    <scope>NUCLEOTIDE SEQUENCE</scope>
</reference>
<dbReference type="AlphaFoldDB" id="A0A0E9TB03"/>
<reference evidence="1" key="1">
    <citation type="submission" date="2014-11" db="EMBL/GenBank/DDBJ databases">
        <authorList>
            <person name="Amaro Gonzalez C."/>
        </authorList>
    </citation>
    <scope>NUCLEOTIDE SEQUENCE</scope>
</reference>